<dbReference type="Gene3D" id="1.25.40.530">
    <property type="entry name" value="MyTH4 domain"/>
    <property type="match status" value="1"/>
</dbReference>
<keyword evidence="4" id="KW-1185">Reference proteome</keyword>
<evidence type="ECO:0000259" key="2">
    <source>
        <dbReference type="PROSITE" id="PS51016"/>
    </source>
</evidence>
<dbReference type="InterPro" id="IPR051567">
    <property type="entry name" value="Unconventional_Myosin_ATPase"/>
</dbReference>
<accession>A0ABV0VWQ0</accession>
<dbReference type="PROSITE" id="PS51016">
    <property type="entry name" value="MYTH4"/>
    <property type="match status" value="1"/>
</dbReference>
<feature type="domain" description="MyTH4" evidence="2">
    <location>
        <begin position="1"/>
        <end position="116"/>
    </location>
</feature>
<evidence type="ECO:0000256" key="1">
    <source>
        <dbReference type="SAM" id="Phobius"/>
    </source>
</evidence>
<protein>
    <submittedName>
        <fullName evidence="3">Unconventional myosin-VIIa</fullName>
    </submittedName>
</protein>
<evidence type="ECO:0000313" key="4">
    <source>
        <dbReference type="Proteomes" id="UP001444071"/>
    </source>
</evidence>
<evidence type="ECO:0000313" key="3">
    <source>
        <dbReference type="EMBL" id="MEQ2261663.1"/>
    </source>
</evidence>
<dbReference type="SMART" id="SM00139">
    <property type="entry name" value="MyTH4"/>
    <property type="match status" value="1"/>
</dbReference>
<proteinExistence type="predicted"/>
<gene>
    <name evidence="3" type="primary">MYO7A_5</name>
    <name evidence="3" type="ORF">XENORESO_013688</name>
</gene>
<dbReference type="InterPro" id="IPR038185">
    <property type="entry name" value="MyTH4_dom_sf"/>
</dbReference>
<dbReference type="PANTHER" id="PTHR22692:SF34">
    <property type="entry name" value="MYOSIN VIIA"/>
    <property type="match status" value="1"/>
</dbReference>
<dbReference type="Proteomes" id="UP001444071">
    <property type="component" value="Unassembled WGS sequence"/>
</dbReference>
<name>A0ABV0VWQ0_9TELE</name>
<keyword evidence="1" id="KW-0472">Membrane</keyword>
<dbReference type="Pfam" id="PF00784">
    <property type="entry name" value="MyTH4"/>
    <property type="match status" value="1"/>
</dbReference>
<keyword evidence="1" id="KW-0812">Transmembrane</keyword>
<dbReference type="EMBL" id="JAHRIM010014299">
    <property type="protein sequence ID" value="MEQ2261663.1"/>
    <property type="molecule type" value="Genomic_DNA"/>
</dbReference>
<dbReference type="InterPro" id="IPR000857">
    <property type="entry name" value="MyTH4_dom"/>
</dbReference>
<dbReference type="PANTHER" id="PTHR22692">
    <property type="entry name" value="MYOSIN VII, XV"/>
    <property type="match status" value="1"/>
</dbReference>
<organism evidence="3 4">
    <name type="scientific">Xenotaenia resolanae</name>
    <dbReference type="NCBI Taxonomy" id="208358"/>
    <lineage>
        <taxon>Eukaryota</taxon>
        <taxon>Metazoa</taxon>
        <taxon>Chordata</taxon>
        <taxon>Craniata</taxon>
        <taxon>Vertebrata</taxon>
        <taxon>Euteleostomi</taxon>
        <taxon>Actinopterygii</taxon>
        <taxon>Neopterygii</taxon>
        <taxon>Teleostei</taxon>
        <taxon>Neoteleostei</taxon>
        <taxon>Acanthomorphata</taxon>
        <taxon>Ovalentaria</taxon>
        <taxon>Atherinomorphae</taxon>
        <taxon>Cyprinodontiformes</taxon>
        <taxon>Goodeidae</taxon>
        <taxon>Xenotaenia</taxon>
    </lineage>
</organism>
<sequence length="265" mass="30611">MGDYPSKRVRSVNELTDQIFEGALKAEPLKDEIYCQILKQLTENHIKYSEDKGWELLWLCTGLFPPSNVLLPHVQKFLQAKKHHPLAPDCMQRLQKALRNGSRKYPPHLVEVEAIQHKTTQIFHKVYFPDDSDEVRDDSDSKCLWDSRENPTVQEFPQQSELLKIKDLMFAHKIPLLKIITKLFQKLQKLSKCCFYKSKIKLRYSSKKTDFILRQILLTNDILKIIFIIIIIIFIGHCTLSSAFNPSLIGSSGLPLCGARGAFWG</sequence>
<keyword evidence="1" id="KW-1133">Transmembrane helix</keyword>
<reference evidence="3 4" key="1">
    <citation type="submission" date="2021-06" db="EMBL/GenBank/DDBJ databases">
        <authorList>
            <person name="Palmer J.M."/>
        </authorList>
    </citation>
    <scope>NUCLEOTIDE SEQUENCE [LARGE SCALE GENOMIC DNA]</scope>
    <source>
        <strain evidence="3 4">XR_2019</strain>
        <tissue evidence="3">Muscle</tissue>
    </source>
</reference>
<feature type="transmembrane region" description="Helical" evidence="1">
    <location>
        <begin position="222"/>
        <end position="244"/>
    </location>
</feature>
<comment type="caution">
    <text evidence="3">The sequence shown here is derived from an EMBL/GenBank/DDBJ whole genome shotgun (WGS) entry which is preliminary data.</text>
</comment>